<evidence type="ECO:0000256" key="2">
    <source>
        <dbReference type="PROSITE-ProRule" id="PRU00339"/>
    </source>
</evidence>
<dbReference type="PRINTS" id="PR00381">
    <property type="entry name" value="KINESINLIGHT"/>
</dbReference>
<feature type="short sequence motif" description="GXGXXG" evidence="3">
    <location>
        <begin position="18"/>
        <end position="23"/>
    </location>
</feature>
<dbReference type="PROSITE" id="PS51635">
    <property type="entry name" value="PNPLA"/>
    <property type="match status" value="1"/>
</dbReference>
<dbReference type="AlphaFoldDB" id="M5CBS2"/>
<evidence type="ECO:0000313" key="6">
    <source>
        <dbReference type="Proteomes" id="UP000012065"/>
    </source>
</evidence>
<dbReference type="InterPro" id="IPR019734">
    <property type="entry name" value="TPR_rpt"/>
</dbReference>
<sequence>MSGSNASRRGLNILCIDGGGLRGLSALLLLEELMKRIQQREELESPPSPHQYFDLIAGTGTGAIQACMLGRLGMPVRSAIESYANLAKEVFSERKWMGSGTCKTAKLKESLVKIVQNETGNPDEPMIEINSPTKKCRTLVFAMPKYTLRASMPTVFRSYASSVNEGPRCTIWETLCATMAHPELFKSFDIIESSLKQSFVDAGLGCSNPLAHVLMEVKSVYPKRHVSTIMSLGTGHTRTIQIPDRSLFHQIMPAAAIEAMKGIAEDAEKVAEDMARRFGSTSGIYYRLSVDQGLQSVEVDKWDRLDEVAEHTRAYMKIYEVVQTIDKAADTIGLRRRIAPTTQIDGQIQLAMAQNSNTNAVSAVRNCPTPTSVYTGNKLKLDQTESCIAWSAAEQIVCVVHGLGGSGKTQLVLKVIERTRHKWKEVIYIDASTQRSIHDALKDVAIAKKIGNTHQSALRWLESNHSPWLLVFDGADDSSVPMRDYIPRGNHGSVIITTRLSGMVALARGPNSDCKMSSMEPEDALTLLLKCARRLDHGICDEEESARTLVKDLDYFALAVVHAGSFIGQYPHITITNYRSLLQSEQQKALGAYSNLASAVKVDDYPHTVYTAWAMCYNVISPPAQELLRLMAYLHHTGITVDIFRRAATTIMSYKSKLPSTRSEDIALKKLRTLLGPLITSYQVWDGLKFTQIIGEVVSRSLLEYDRMNQAYRMHQLVQSWVRGAAPYGADVAAECARALLSVSASSCVDESLESIMFRMSLILHVDKVVPEPPKRMGVNHAVELYDVYATKGQWKKAERLQIYVQEVCKRTLGKEHPDTLASMGNLANAYSRLGRFEDARALHTQAVNTRNRVLGRNHPDTLTSMSNLANVYPRLGRLKDAKDLNARVLNIRRPMLGSDHPDTLASMNGLANAYSKLGRNEDARALHAQALDTRKRVLGNDHPETLASMNNLANAYSWLRRSQDAMVMHNEVFDARNRVLGSDHPDTLASMNNLANAYSWLGRLEDATALHTRALDTRKRVLGNKHPDTLTSMNNLANACAKMGQFEAAAALHSQALHTRKRELGRTHPDTLRSVVNLSNAYTSLGRLKDAMVLHVEGLDACEQILGSSHPDTLASMDNLGLAYSRLGRFEDATALYTQALYRRERAPGSDHHRTLSYALHLAHQYLNLGPIQEARNLNISVDTFVRLYGENHPMTNSARNIVRKIQDPPENPIRRLFGKFKASCASIIFVFRGTYLLL</sequence>
<dbReference type="InterPro" id="IPR002641">
    <property type="entry name" value="PNPLA_dom"/>
</dbReference>
<dbReference type="HOGENOM" id="CLU_000288_125_6_1"/>
<dbReference type="InterPro" id="IPR011990">
    <property type="entry name" value="TPR-like_helical_dom_sf"/>
</dbReference>
<evidence type="ECO:0000256" key="1">
    <source>
        <dbReference type="ARBA" id="ARBA00023098"/>
    </source>
</evidence>
<dbReference type="InterPro" id="IPR053137">
    <property type="entry name" value="NLR-like"/>
</dbReference>
<dbReference type="GO" id="GO:0043531">
    <property type="term" value="F:ADP binding"/>
    <property type="evidence" value="ECO:0007669"/>
    <property type="project" value="InterPro"/>
</dbReference>
<keyword evidence="1" id="KW-0443">Lipid metabolism</keyword>
<dbReference type="Pfam" id="PF13374">
    <property type="entry name" value="TPR_10"/>
    <property type="match status" value="1"/>
</dbReference>
<dbReference type="InterPro" id="IPR016035">
    <property type="entry name" value="Acyl_Trfase/lysoPLipase"/>
</dbReference>
<feature type="repeat" description="TPR" evidence="2">
    <location>
        <begin position="1115"/>
        <end position="1148"/>
    </location>
</feature>
<dbReference type="Gene3D" id="3.40.50.300">
    <property type="entry name" value="P-loop containing nucleotide triphosphate hydrolases"/>
    <property type="match status" value="1"/>
</dbReference>
<dbReference type="Proteomes" id="UP000012065">
    <property type="component" value="Unassembled WGS sequence"/>
</dbReference>
<dbReference type="Gene3D" id="1.25.40.10">
    <property type="entry name" value="Tetratricopeptide repeat domain"/>
    <property type="match status" value="3"/>
</dbReference>
<dbReference type="EMBL" id="CAOJ01016347">
    <property type="protein sequence ID" value="CCO36734.1"/>
    <property type="molecule type" value="Genomic_DNA"/>
</dbReference>
<dbReference type="Pfam" id="PF01734">
    <property type="entry name" value="Patatin"/>
    <property type="match status" value="1"/>
</dbReference>
<organism evidence="5 6">
    <name type="scientific">Thanatephorus cucumeris (strain AG1-IB / isolate 7/3/14)</name>
    <name type="common">Lettuce bottom rot fungus</name>
    <name type="synonym">Rhizoctonia solani</name>
    <dbReference type="NCBI Taxonomy" id="1108050"/>
    <lineage>
        <taxon>Eukaryota</taxon>
        <taxon>Fungi</taxon>
        <taxon>Dikarya</taxon>
        <taxon>Basidiomycota</taxon>
        <taxon>Agaricomycotina</taxon>
        <taxon>Agaricomycetes</taxon>
        <taxon>Cantharellales</taxon>
        <taxon>Ceratobasidiaceae</taxon>
        <taxon>Rhizoctonia</taxon>
        <taxon>Rhizoctonia solani AG-1</taxon>
    </lineage>
</organism>
<accession>M5CBS2</accession>
<dbReference type="PANTHER" id="PTHR46082">
    <property type="entry name" value="ATP/GTP-BINDING PROTEIN-RELATED"/>
    <property type="match status" value="1"/>
</dbReference>
<feature type="domain" description="PNPLA" evidence="4">
    <location>
        <begin position="14"/>
        <end position="214"/>
    </location>
</feature>
<protein>
    <submittedName>
        <fullName evidence="5">Nephrocystin-3</fullName>
    </submittedName>
</protein>
<comment type="caution">
    <text evidence="5">The sequence shown here is derived from an EMBL/GenBank/DDBJ whole genome shotgun (WGS) entry which is preliminary data.</text>
</comment>
<dbReference type="SUPFAM" id="SSF52151">
    <property type="entry name" value="FabD/lysophospholipase-like"/>
    <property type="match status" value="1"/>
</dbReference>
<dbReference type="PROSITE" id="PS50005">
    <property type="entry name" value="TPR"/>
    <property type="match status" value="1"/>
</dbReference>
<dbReference type="SUPFAM" id="SSF52540">
    <property type="entry name" value="P-loop containing nucleoside triphosphate hydrolases"/>
    <property type="match status" value="1"/>
</dbReference>
<evidence type="ECO:0000313" key="5">
    <source>
        <dbReference type="EMBL" id="CCO36734.1"/>
    </source>
</evidence>
<dbReference type="Pfam" id="PF13424">
    <property type="entry name" value="TPR_12"/>
    <property type="match status" value="4"/>
</dbReference>
<gene>
    <name evidence="5" type="ORF">BN14_10878</name>
</gene>
<dbReference type="Pfam" id="PF00931">
    <property type="entry name" value="NB-ARC"/>
    <property type="match status" value="1"/>
</dbReference>
<reference evidence="5 6" key="1">
    <citation type="journal article" date="2013" name="J. Biotechnol.">
        <title>Establishment and interpretation of the genome sequence of the phytopathogenic fungus Rhizoctonia solani AG1-IB isolate 7/3/14.</title>
        <authorList>
            <person name="Wibberg D.W."/>
            <person name="Jelonek L.J."/>
            <person name="Rupp O.R."/>
            <person name="Hennig M.H."/>
            <person name="Eikmeyer F.E."/>
            <person name="Goesmann A.G."/>
            <person name="Hartmann A.H."/>
            <person name="Borriss R.B."/>
            <person name="Grosch R.G."/>
            <person name="Puehler A.P."/>
            <person name="Schlueter A.S."/>
        </authorList>
    </citation>
    <scope>NUCLEOTIDE SEQUENCE [LARGE SCALE GENOMIC DNA]</scope>
    <source>
        <strain evidence="6">AG1-IB / isolate 7/3/14</strain>
    </source>
</reference>
<dbReference type="SUPFAM" id="SSF48452">
    <property type="entry name" value="TPR-like"/>
    <property type="match status" value="3"/>
</dbReference>
<dbReference type="InterPro" id="IPR002182">
    <property type="entry name" value="NB-ARC"/>
</dbReference>
<name>M5CBS2_THACB</name>
<dbReference type="GO" id="GO:0046486">
    <property type="term" value="P:glycerolipid metabolic process"/>
    <property type="evidence" value="ECO:0007669"/>
    <property type="project" value="UniProtKB-ARBA"/>
</dbReference>
<proteinExistence type="predicted"/>
<comment type="caution">
    <text evidence="3">Lacks conserved residue(s) required for the propagation of feature annotation.</text>
</comment>
<keyword evidence="2" id="KW-0802">TPR repeat</keyword>
<dbReference type="PANTHER" id="PTHR46082:SF6">
    <property type="entry name" value="AAA+ ATPASE DOMAIN-CONTAINING PROTEIN-RELATED"/>
    <property type="match status" value="1"/>
</dbReference>
<dbReference type="Gene3D" id="3.40.1090.10">
    <property type="entry name" value="Cytosolic phospholipase A2 catalytic domain"/>
    <property type="match status" value="1"/>
</dbReference>
<evidence type="ECO:0000256" key="3">
    <source>
        <dbReference type="PROSITE-ProRule" id="PRU01161"/>
    </source>
</evidence>
<dbReference type="InterPro" id="IPR027417">
    <property type="entry name" value="P-loop_NTPase"/>
</dbReference>
<evidence type="ECO:0000259" key="4">
    <source>
        <dbReference type="PROSITE" id="PS51635"/>
    </source>
</evidence>
<dbReference type="SMART" id="SM00028">
    <property type="entry name" value="TPR"/>
    <property type="match status" value="7"/>
</dbReference>